<comment type="caution">
    <text evidence="2">The sequence shown here is derived from an EMBL/GenBank/DDBJ whole genome shotgun (WGS) entry which is preliminary data.</text>
</comment>
<keyword evidence="3" id="KW-1185">Reference proteome</keyword>
<feature type="region of interest" description="Disordered" evidence="1">
    <location>
        <begin position="1"/>
        <end position="47"/>
    </location>
</feature>
<proteinExistence type="predicted"/>
<evidence type="ECO:0000313" key="2">
    <source>
        <dbReference type="EMBL" id="KAG5634560.1"/>
    </source>
</evidence>
<evidence type="ECO:0000313" key="3">
    <source>
        <dbReference type="Proteomes" id="UP000717328"/>
    </source>
</evidence>
<evidence type="ECO:0000256" key="1">
    <source>
        <dbReference type="SAM" id="MobiDB-lite"/>
    </source>
</evidence>
<dbReference type="EMBL" id="JABCKI010006357">
    <property type="protein sequence ID" value="KAG5634560.1"/>
    <property type="molecule type" value="Genomic_DNA"/>
</dbReference>
<name>A0A9P7K351_9AGAR</name>
<feature type="compositionally biased region" description="Polar residues" evidence="1">
    <location>
        <begin position="1"/>
        <end position="12"/>
    </location>
</feature>
<feature type="compositionally biased region" description="Low complexity" evidence="1">
    <location>
        <begin position="29"/>
        <end position="44"/>
    </location>
</feature>
<feature type="region of interest" description="Disordered" evidence="1">
    <location>
        <begin position="60"/>
        <end position="79"/>
    </location>
</feature>
<dbReference type="Proteomes" id="UP000717328">
    <property type="component" value="Unassembled WGS sequence"/>
</dbReference>
<sequence length="451" mass="52458">MSNRNTQNTSSGSRRHSAFNAQGYREGATRSSARSSTVASTGATQARMATRVAEAQLRALSRQTSQVPEPPRRMLPSPLDRFDIEQPPTHVTWEEYQNEKKLCGWSYSVGLEVELGETIWVQVTVTMPSGLRGYLLMPPCFYGLWRRLLWGAVFFENVWGIWEDMATDIATDASLQEHEETIEWGRRSSAMRLMWYMHCRRMIVHEIVKTDYDAWSEDMPNPYQGFRAFIEFGVREYRSWMFYTFERAEEEEKHFLALDPTATENLDAFGADGTAPFLNNPPDNDDWLNNTWPLPHNISLAEFRKRLIISTSTEPREEIPMREEGDEYMVPAFQIWETDSRIIYPLSAHYIDFFRRQSISPGLDPRKYCMSLINLHGTDIAVSWAWEWYALSVRCGHHDEDEELVYLERTVLDLDAKRITSEEFYMKIFYFDNDRSKGGRPLTPPGSAQHT</sequence>
<protein>
    <submittedName>
        <fullName evidence="2">Uncharacterized protein</fullName>
    </submittedName>
</protein>
<reference evidence="2" key="2">
    <citation type="submission" date="2021-10" db="EMBL/GenBank/DDBJ databases">
        <title>Phylogenomics reveals ancestral predisposition of the termite-cultivated fungus Termitomyces towards a domesticated lifestyle.</title>
        <authorList>
            <person name="Auxier B."/>
            <person name="Grum-Grzhimaylo A."/>
            <person name="Cardenas M.E."/>
            <person name="Lodge J.D."/>
            <person name="Laessoe T."/>
            <person name="Pedersen O."/>
            <person name="Smith M.E."/>
            <person name="Kuyper T.W."/>
            <person name="Franco-Molano E.A."/>
            <person name="Baroni T.J."/>
            <person name="Aanen D.K."/>
        </authorList>
    </citation>
    <scope>NUCLEOTIDE SEQUENCE</scope>
    <source>
        <strain evidence="2">D49</strain>
    </source>
</reference>
<accession>A0A9P7K351</accession>
<reference evidence="2" key="1">
    <citation type="submission" date="2021-02" db="EMBL/GenBank/DDBJ databases">
        <authorList>
            <person name="Nieuwenhuis M."/>
            <person name="Van De Peppel L.J.J."/>
        </authorList>
    </citation>
    <scope>NUCLEOTIDE SEQUENCE</scope>
    <source>
        <strain evidence="2">D49</strain>
    </source>
</reference>
<dbReference type="AlphaFoldDB" id="A0A9P7K351"/>
<gene>
    <name evidence="2" type="ORF">H0H81_001531</name>
</gene>
<organism evidence="2 3">
    <name type="scientific">Sphagnurus paluster</name>
    <dbReference type="NCBI Taxonomy" id="117069"/>
    <lineage>
        <taxon>Eukaryota</taxon>
        <taxon>Fungi</taxon>
        <taxon>Dikarya</taxon>
        <taxon>Basidiomycota</taxon>
        <taxon>Agaricomycotina</taxon>
        <taxon>Agaricomycetes</taxon>
        <taxon>Agaricomycetidae</taxon>
        <taxon>Agaricales</taxon>
        <taxon>Tricholomatineae</taxon>
        <taxon>Lyophyllaceae</taxon>
        <taxon>Sphagnurus</taxon>
    </lineage>
</organism>